<feature type="region of interest" description="Disordered" evidence="1">
    <location>
        <begin position="1"/>
        <end position="118"/>
    </location>
</feature>
<dbReference type="AlphaFoldDB" id="A0AAV1U581"/>
<reference evidence="2" key="1">
    <citation type="submission" date="2024-01" db="EMBL/GenBank/DDBJ databases">
        <authorList>
            <person name="Webb A."/>
        </authorList>
    </citation>
    <scope>NUCLEOTIDE SEQUENCE</scope>
    <source>
        <strain evidence="2">Pm1</strain>
    </source>
</reference>
<evidence type="ECO:0000313" key="3">
    <source>
        <dbReference type="Proteomes" id="UP001162060"/>
    </source>
</evidence>
<evidence type="ECO:0000256" key="1">
    <source>
        <dbReference type="SAM" id="MobiDB-lite"/>
    </source>
</evidence>
<dbReference type="EMBL" id="CAKLBY020000153">
    <property type="protein sequence ID" value="CAK7929871.1"/>
    <property type="molecule type" value="Genomic_DNA"/>
</dbReference>
<accession>A0AAV1U581</accession>
<feature type="compositionally biased region" description="Polar residues" evidence="1">
    <location>
        <begin position="50"/>
        <end position="59"/>
    </location>
</feature>
<organism evidence="2 3">
    <name type="scientific">Peronospora matthiolae</name>
    <dbReference type="NCBI Taxonomy" id="2874970"/>
    <lineage>
        <taxon>Eukaryota</taxon>
        <taxon>Sar</taxon>
        <taxon>Stramenopiles</taxon>
        <taxon>Oomycota</taxon>
        <taxon>Peronosporomycetes</taxon>
        <taxon>Peronosporales</taxon>
        <taxon>Peronosporaceae</taxon>
        <taxon>Peronospora</taxon>
    </lineage>
</organism>
<dbReference type="Proteomes" id="UP001162060">
    <property type="component" value="Unassembled WGS sequence"/>
</dbReference>
<name>A0AAV1U581_9STRA</name>
<comment type="caution">
    <text evidence="2">The sequence shown here is derived from an EMBL/GenBank/DDBJ whole genome shotgun (WGS) entry which is preliminary data.</text>
</comment>
<proteinExistence type="predicted"/>
<gene>
    <name evidence="2" type="ORF">PM001_LOCUS15021</name>
</gene>
<evidence type="ECO:0000313" key="2">
    <source>
        <dbReference type="EMBL" id="CAK7929871.1"/>
    </source>
</evidence>
<sequence>MQDAGSKADVLTGIHTGDTSTIPNRRADTAPICTGVDVGSGQSGRDAHAGNSSNGQLQAYPNEPKNLPAHTGAKIGGSSHTSGTGPGGDGESSTDAEPGLSHRRGLRRTGWTPSSPTVSSNEMLAALIEEMAEIPRLGPVRAWCNTFRHPFAEVYHAVLVRLEELPAERQRFPLLNAAKASLLLGLFEQAHVQRRGSFTEWNKWPWRTHANCLTRSGLLRRSYVSLQASISGPIHRS</sequence>
<evidence type="ECO:0008006" key="4">
    <source>
        <dbReference type="Google" id="ProtNLM"/>
    </source>
</evidence>
<protein>
    <recommendedName>
        <fullName evidence="4">Transposase</fullName>
    </recommendedName>
</protein>